<dbReference type="PANTHER" id="PTHR43434">
    <property type="entry name" value="PHOSPHOGLYCOLATE PHOSPHATASE"/>
    <property type="match status" value="1"/>
</dbReference>
<evidence type="ECO:0000313" key="5">
    <source>
        <dbReference type="EMBL" id="MFD2518542.1"/>
    </source>
</evidence>
<evidence type="ECO:0000256" key="4">
    <source>
        <dbReference type="ARBA" id="ARBA00013078"/>
    </source>
</evidence>
<comment type="similarity">
    <text evidence="3">Belongs to the HAD-like hydrolase superfamily. CbbY/CbbZ/Gph/YieH family.</text>
</comment>
<keyword evidence="5" id="KW-0378">Hydrolase</keyword>
<keyword evidence="6" id="KW-1185">Reference proteome</keyword>
<dbReference type="Proteomes" id="UP001597468">
    <property type="component" value="Unassembled WGS sequence"/>
</dbReference>
<dbReference type="EMBL" id="JBHULT010000010">
    <property type="protein sequence ID" value="MFD2518542.1"/>
    <property type="molecule type" value="Genomic_DNA"/>
</dbReference>
<dbReference type="GO" id="GO:0016787">
    <property type="term" value="F:hydrolase activity"/>
    <property type="evidence" value="ECO:0007669"/>
    <property type="project" value="UniProtKB-KW"/>
</dbReference>
<dbReference type="PANTHER" id="PTHR43434:SF1">
    <property type="entry name" value="PHOSPHOGLYCOLATE PHOSPHATASE"/>
    <property type="match status" value="1"/>
</dbReference>
<dbReference type="Gene3D" id="1.10.150.240">
    <property type="entry name" value="Putative phosphatase, domain 2"/>
    <property type="match status" value="1"/>
</dbReference>
<accession>A0ABW5IXY3</accession>
<dbReference type="SFLD" id="SFLDS00003">
    <property type="entry name" value="Haloacid_Dehalogenase"/>
    <property type="match status" value="1"/>
</dbReference>
<dbReference type="Gene3D" id="3.40.50.1000">
    <property type="entry name" value="HAD superfamily/HAD-like"/>
    <property type="match status" value="1"/>
</dbReference>
<name>A0ABW5IXY3_9FLAO</name>
<dbReference type="SUPFAM" id="SSF56784">
    <property type="entry name" value="HAD-like"/>
    <property type="match status" value="1"/>
</dbReference>
<dbReference type="InterPro" id="IPR041492">
    <property type="entry name" value="HAD_2"/>
</dbReference>
<dbReference type="InterPro" id="IPR050155">
    <property type="entry name" value="HAD-like_hydrolase_sf"/>
</dbReference>
<dbReference type="Pfam" id="PF13419">
    <property type="entry name" value="HAD_2"/>
    <property type="match status" value="1"/>
</dbReference>
<gene>
    <name evidence="5" type="ORF">ACFSTG_11590</name>
</gene>
<dbReference type="EC" id="3.1.3.18" evidence="4"/>
<dbReference type="SFLD" id="SFLDG01129">
    <property type="entry name" value="C1.5:_HAD__Beta-PGM__Phosphata"/>
    <property type="match status" value="1"/>
</dbReference>
<dbReference type="InterPro" id="IPR023198">
    <property type="entry name" value="PGP-like_dom2"/>
</dbReference>
<sequence>MTNIIDKKNILWDFDGVIMDSMPVRNRGFELVLKEYPKKQIEQLMDFHLKNGGLSRYVKFRYFFEEIRGEEINEDGVALWASRFSEVMKKELLNPALFIEDTLSYIKKKHQDFEMHIVSGSDQTELRYICEQLGLTKYFISINGSPTPKKELVRDLLNTYSYKQEETILIGDSINDYEAAITNGINFKGYNNPSLKNLDADYIEKFSHE</sequence>
<protein>
    <recommendedName>
        <fullName evidence="4">phosphoglycolate phosphatase</fullName>
        <ecNumber evidence="4">3.1.3.18</ecNumber>
    </recommendedName>
</protein>
<evidence type="ECO:0000256" key="1">
    <source>
        <dbReference type="ARBA" id="ARBA00000830"/>
    </source>
</evidence>
<evidence type="ECO:0000313" key="6">
    <source>
        <dbReference type="Proteomes" id="UP001597468"/>
    </source>
</evidence>
<evidence type="ECO:0000256" key="2">
    <source>
        <dbReference type="ARBA" id="ARBA00004818"/>
    </source>
</evidence>
<dbReference type="InterPro" id="IPR036412">
    <property type="entry name" value="HAD-like_sf"/>
</dbReference>
<evidence type="ECO:0000256" key="3">
    <source>
        <dbReference type="ARBA" id="ARBA00006171"/>
    </source>
</evidence>
<comment type="catalytic activity">
    <reaction evidence="1">
        <text>2-phosphoglycolate + H2O = glycolate + phosphate</text>
        <dbReference type="Rhea" id="RHEA:14369"/>
        <dbReference type="ChEBI" id="CHEBI:15377"/>
        <dbReference type="ChEBI" id="CHEBI:29805"/>
        <dbReference type="ChEBI" id="CHEBI:43474"/>
        <dbReference type="ChEBI" id="CHEBI:58033"/>
        <dbReference type="EC" id="3.1.3.18"/>
    </reaction>
</comment>
<dbReference type="InterPro" id="IPR023214">
    <property type="entry name" value="HAD_sf"/>
</dbReference>
<organism evidence="5 6">
    <name type="scientific">Salinimicrobium flavum</name>
    <dbReference type="NCBI Taxonomy" id="1737065"/>
    <lineage>
        <taxon>Bacteria</taxon>
        <taxon>Pseudomonadati</taxon>
        <taxon>Bacteroidota</taxon>
        <taxon>Flavobacteriia</taxon>
        <taxon>Flavobacteriales</taxon>
        <taxon>Flavobacteriaceae</taxon>
        <taxon>Salinimicrobium</taxon>
    </lineage>
</organism>
<proteinExistence type="inferred from homology"/>
<dbReference type="RefSeq" id="WP_380752851.1">
    <property type="nucleotide sequence ID" value="NZ_JBHULT010000010.1"/>
</dbReference>
<reference evidence="6" key="1">
    <citation type="journal article" date="2019" name="Int. J. Syst. Evol. Microbiol.">
        <title>The Global Catalogue of Microorganisms (GCM) 10K type strain sequencing project: providing services to taxonomists for standard genome sequencing and annotation.</title>
        <authorList>
            <consortium name="The Broad Institute Genomics Platform"/>
            <consortium name="The Broad Institute Genome Sequencing Center for Infectious Disease"/>
            <person name="Wu L."/>
            <person name="Ma J."/>
        </authorList>
    </citation>
    <scope>NUCLEOTIDE SEQUENCE [LARGE SCALE GENOMIC DNA]</scope>
    <source>
        <strain evidence="6">KCTC 42585</strain>
    </source>
</reference>
<comment type="caution">
    <text evidence="5">The sequence shown here is derived from an EMBL/GenBank/DDBJ whole genome shotgun (WGS) entry which is preliminary data.</text>
</comment>
<comment type="pathway">
    <text evidence="2">Organic acid metabolism; glycolate biosynthesis; glycolate from 2-phosphoglycolate: step 1/1.</text>
</comment>